<dbReference type="EMBL" id="ASPP01006648">
    <property type="protein sequence ID" value="ETO28480.1"/>
    <property type="molecule type" value="Genomic_DNA"/>
</dbReference>
<feature type="coiled-coil region" evidence="4">
    <location>
        <begin position="471"/>
        <end position="604"/>
    </location>
</feature>
<dbReference type="GO" id="GO:0005814">
    <property type="term" value="C:centriole"/>
    <property type="evidence" value="ECO:0007669"/>
    <property type="project" value="TreeGrafter"/>
</dbReference>
<feature type="transmembrane region" description="Helical" evidence="6">
    <location>
        <begin position="380"/>
        <end position="399"/>
    </location>
</feature>
<sequence>MQHHVEIQRLKKGHELQITALNAEVHQLKAQLEDKRLQAALETQLKAMVKLDEGAHVVSQNLQKQIDDIREMNAQRETASKVLLQEVNDQWINYQAMVEGELNMLKQRLSDFEKGNVEVVLRIDLEDNVKNRVAAPKRPAPVRPEDISSLHSRQSSRASSVMGNEQQGLLHLTSEALARHAQLTGQDDTEEELMMQSYARMNGILSTKSVVKDGSPTPIFEEFSDAAKEALARKLQMRHKRSASTISGQRVAAAALLLLRQSPVRNRQTKQSKMKLGTKEGLIRDIPNNKYNPARLHKPAASASNVAQLMNGKSESYLDRQLAEKQKTQNGSHKPATSQFRASVTGGGIAAQEWANTTHRKVCLLQQQQQQFINNNNNNYYYYYYCYLFCVYFFLRFSISDIDKYLGVDENGNSKIPEELKASEEQLKTLQRVLTKILKNFFLIQTFVHMWYCSAHSFITIFLINAYVEERKHWVEKSKELQDQVAQMEQKLKYTQNKLRDKIEQNTLLQDQLTELQQQLSELPAQTRAEAQERLKLKQQQEKKIRESQQSLYKQIELQTQQLTHFQGVIALQRSNTETLQKELEQSKDKIKSLEKKLEEAQTDLVKQGKFLFFLITTTTNQSAEDAKKSASQRSYLLFFLLKIKRKFELVHIGDKTDQRPSRAKRFTEKYDSIRTKT</sequence>
<dbReference type="PANTHER" id="PTHR18875:SF3">
    <property type="entry name" value="CENTROSOMAL PROTEIN OF 63 KDA"/>
    <property type="match status" value="1"/>
</dbReference>
<proteinExistence type="predicted"/>
<keyword evidence="6" id="KW-1133">Transmembrane helix</keyword>
<organism evidence="7 8">
    <name type="scientific">Reticulomyxa filosa</name>
    <dbReference type="NCBI Taxonomy" id="46433"/>
    <lineage>
        <taxon>Eukaryota</taxon>
        <taxon>Sar</taxon>
        <taxon>Rhizaria</taxon>
        <taxon>Retaria</taxon>
        <taxon>Foraminifera</taxon>
        <taxon>Monothalamids</taxon>
        <taxon>Reticulomyxidae</taxon>
        <taxon>Reticulomyxa</taxon>
    </lineage>
</organism>
<evidence type="ECO:0000256" key="5">
    <source>
        <dbReference type="SAM" id="MobiDB-lite"/>
    </source>
</evidence>
<dbReference type="GO" id="GO:0005737">
    <property type="term" value="C:cytoplasm"/>
    <property type="evidence" value="ECO:0007669"/>
    <property type="project" value="UniProtKB-SubCell"/>
</dbReference>
<evidence type="ECO:0000256" key="1">
    <source>
        <dbReference type="ARBA" id="ARBA00004496"/>
    </source>
</evidence>
<keyword evidence="6" id="KW-0472">Membrane</keyword>
<dbReference type="AlphaFoldDB" id="X6NQB4"/>
<evidence type="ECO:0000313" key="7">
    <source>
        <dbReference type="EMBL" id="ETO28480.1"/>
    </source>
</evidence>
<evidence type="ECO:0000313" key="8">
    <source>
        <dbReference type="Proteomes" id="UP000023152"/>
    </source>
</evidence>
<keyword evidence="2" id="KW-0963">Cytoplasm</keyword>
<evidence type="ECO:0000256" key="2">
    <source>
        <dbReference type="ARBA" id="ARBA00022490"/>
    </source>
</evidence>
<feature type="transmembrane region" description="Helical" evidence="6">
    <location>
        <begin position="441"/>
        <end position="468"/>
    </location>
</feature>
<feature type="compositionally biased region" description="Low complexity" evidence="5">
    <location>
        <begin position="149"/>
        <end position="160"/>
    </location>
</feature>
<comment type="subcellular location">
    <subcellularLocation>
        <location evidence="1">Cytoplasm</location>
    </subcellularLocation>
</comment>
<evidence type="ECO:0000256" key="3">
    <source>
        <dbReference type="ARBA" id="ARBA00023054"/>
    </source>
</evidence>
<name>X6NQB4_RETFI</name>
<keyword evidence="6" id="KW-0812">Transmembrane</keyword>
<comment type="caution">
    <text evidence="7">The sequence shown here is derived from an EMBL/GenBank/DDBJ whole genome shotgun (WGS) entry which is preliminary data.</text>
</comment>
<accession>X6NQB4</accession>
<dbReference type="Proteomes" id="UP000023152">
    <property type="component" value="Unassembled WGS sequence"/>
</dbReference>
<feature type="coiled-coil region" evidence="4">
    <location>
        <begin position="11"/>
        <end position="38"/>
    </location>
</feature>
<dbReference type="PANTHER" id="PTHR18875">
    <property type="entry name" value="SARCOMA ANTIGEN NY-SAR-24/CYTOSKELETAL PROTEIN SOJO"/>
    <property type="match status" value="1"/>
</dbReference>
<keyword evidence="8" id="KW-1185">Reference proteome</keyword>
<dbReference type="GO" id="GO:0007099">
    <property type="term" value="P:centriole replication"/>
    <property type="evidence" value="ECO:0007669"/>
    <property type="project" value="TreeGrafter"/>
</dbReference>
<evidence type="ECO:0000256" key="4">
    <source>
        <dbReference type="SAM" id="Coils"/>
    </source>
</evidence>
<gene>
    <name evidence="7" type="ORF">RFI_08650</name>
</gene>
<protein>
    <submittedName>
        <fullName evidence="7">Uncharacterized protein</fullName>
    </submittedName>
</protein>
<reference evidence="7 8" key="1">
    <citation type="journal article" date="2013" name="Curr. Biol.">
        <title>The Genome of the Foraminiferan Reticulomyxa filosa.</title>
        <authorList>
            <person name="Glockner G."/>
            <person name="Hulsmann N."/>
            <person name="Schleicher M."/>
            <person name="Noegel A.A."/>
            <person name="Eichinger L."/>
            <person name="Gallinger C."/>
            <person name="Pawlowski J."/>
            <person name="Sierra R."/>
            <person name="Euteneuer U."/>
            <person name="Pillet L."/>
            <person name="Moustafa A."/>
            <person name="Platzer M."/>
            <person name="Groth M."/>
            <person name="Szafranski K."/>
            <person name="Schliwa M."/>
        </authorList>
    </citation>
    <scope>NUCLEOTIDE SEQUENCE [LARGE SCALE GENOMIC DNA]</scope>
</reference>
<feature type="region of interest" description="Disordered" evidence="5">
    <location>
        <begin position="265"/>
        <end position="295"/>
    </location>
</feature>
<evidence type="ECO:0000256" key="6">
    <source>
        <dbReference type="SAM" id="Phobius"/>
    </source>
</evidence>
<feature type="region of interest" description="Disordered" evidence="5">
    <location>
        <begin position="134"/>
        <end position="164"/>
    </location>
</feature>
<keyword evidence="3 4" id="KW-0175">Coiled coil</keyword>